<dbReference type="GO" id="GO:0020037">
    <property type="term" value="F:heme binding"/>
    <property type="evidence" value="ECO:0007669"/>
    <property type="project" value="UniProtKB-UniRule"/>
</dbReference>
<keyword evidence="2 12" id="KW-0575">Peroxidase</keyword>
<dbReference type="GO" id="GO:0034599">
    <property type="term" value="P:cellular response to oxidative stress"/>
    <property type="evidence" value="ECO:0007669"/>
    <property type="project" value="InterPro"/>
</dbReference>
<keyword evidence="11" id="KW-1015">Disulfide bond</keyword>
<dbReference type="InterPro" id="IPR019794">
    <property type="entry name" value="Peroxidases_AS"/>
</dbReference>
<comment type="caution">
    <text evidence="14">The sequence shown here is derived from an EMBL/GenBank/DDBJ whole genome shotgun (WGS) entry which is preliminary data.</text>
</comment>
<dbReference type="PRINTS" id="PR00458">
    <property type="entry name" value="PEROXIDASE"/>
</dbReference>
<dbReference type="Proteomes" id="UP000078237">
    <property type="component" value="Unassembled WGS sequence"/>
</dbReference>
<dbReference type="GO" id="GO:0042744">
    <property type="term" value="P:hydrogen peroxide catabolic process"/>
    <property type="evidence" value="ECO:0007669"/>
    <property type="project" value="TreeGrafter"/>
</dbReference>
<evidence type="ECO:0000256" key="5">
    <source>
        <dbReference type="ARBA" id="ARBA00023002"/>
    </source>
</evidence>
<dbReference type="InterPro" id="IPR001621">
    <property type="entry name" value="Ligninase"/>
</dbReference>
<feature type="binding site" evidence="9">
    <location>
        <position position="157"/>
    </location>
    <ligand>
        <name>Ca(2+)</name>
        <dbReference type="ChEBI" id="CHEBI:29108"/>
        <label>1</label>
    </ligand>
</feature>
<accession>A0A175W2Z7</accession>
<protein>
    <recommendedName>
        <fullName evidence="12">Peroxidase</fullName>
        <ecNumber evidence="12">1.11.1.-</ecNumber>
    </recommendedName>
</protein>
<evidence type="ECO:0000256" key="7">
    <source>
        <dbReference type="ARBA" id="ARBA00023180"/>
    </source>
</evidence>
<comment type="cofactor">
    <cofactor evidence="9 12">
        <name>Ca(2+)</name>
        <dbReference type="ChEBI" id="CHEBI:29108"/>
    </cofactor>
    <text evidence="9 12">Binds 2 calcium ions per subunit.</text>
</comment>
<dbReference type="GO" id="GO:0004601">
    <property type="term" value="F:peroxidase activity"/>
    <property type="evidence" value="ECO:0007669"/>
    <property type="project" value="UniProtKB-KW"/>
</dbReference>
<organism evidence="14 15">
    <name type="scientific">Madurella mycetomatis</name>
    <dbReference type="NCBI Taxonomy" id="100816"/>
    <lineage>
        <taxon>Eukaryota</taxon>
        <taxon>Fungi</taxon>
        <taxon>Dikarya</taxon>
        <taxon>Ascomycota</taxon>
        <taxon>Pezizomycotina</taxon>
        <taxon>Sordariomycetes</taxon>
        <taxon>Sordariomycetidae</taxon>
        <taxon>Sordariales</taxon>
        <taxon>Sordariales incertae sedis</taxon>
        <taxon>Madurella</taxon>
    </lineage>
</organism>
<keyword evidence="12" id="KW-0732">Signal</keyword>
<feature type="disulfide bond" evidence="11">
    <location>
        <begin position="105"/>
        <end position="361"/>
    </location>
</feature>
<evidence type="ECO:0000313" key="15">
    <source>
        <dbReference type="Proteomes" id="UP000078237"/>
    </source>
</evidence>
<keyword evidence="4 9" id="KW-0479">Metal-binding</keyword>
<dbReference type="InterPro" id="IPR044831">
    <property type="entry name" value="Ccp1-like"/>
</dbReference>
<evidence type="ECO:0000313" key="14">
    <source>
        <dbReference type="EMBL" id="KXX78118.1"/>
    </source>
</evidence>
<keyword evidence="15" id="KW-1185">Reference proteome</keyword>
<dbReference type="InterPro" id="IPR002016">
    <property type="entry name" value="Haem_peroxidase"/>
</dbReference>
<keyword evidence="9 12" id="KW-0106">Calcium</keyword>
<evidence type="ECO:0000256" key="6">
    <source>
        <dbReference type="ARBA" id="ARBA00023004"/>
    </source>
</evidence>
<dbReference type="OrthoDB" id="2113341at2759"/>
<reference evidence="14 15" key="1">
    <citation type="journal article" date="2016" name="Genome Announc.">
        <title>Genome Sequence of Madurella mycetomatis mm55, Isolated from a Human Mycetoma Case in Sudan.</title>
        <authorList>
            <person name="Smit S."/>
            <person name="Derks M.F."/>
            <person name="Bervoets S."/>
            <person name="Fahal A."/>
            <person name="van Leeuwen W."/>
            <person name="van Belkum A."/>
            <person name="van de Sande W.W."/>
        </authorList>
    </citation>
    <scope>NUCLEOTIDE SEQUENCE [LARGE SCALE GENOMIC DNA]</scope>
    <source>
        <strain evidence="15">mm55</strain>
    </source>
</reference>
<keyword evidence="6 9" id="KW-0408">Iron</keyword>
<evidence type="ECO:0000256" key="4">
    <source>
        <dbReference type="ARBA" id="ARBA00022723"/>
    </source>
</evidence>
<feature type="binding site" description="axial binding residue" evidence="9">
    <location>
        <position position="263"/>
    </location>
    <ligand>
        <name>heme b</name>
        <dbReference type="ChEBI" id="CHEBI:60344"/>
    </ligand>
    <ligandPart>
        <name>Fe</name>
        <dbReference type="ChEBI" id="CHEBI:18248"/>
    </ligandPart>
</feature>
<feature type="binding site" evidence="9">
    <location>
        <position position="288"/>
    </location>
    <ligand>
        <name>Ca(2+)</name>
        <dbReference type="ChEBI" id="CHEBI:29108"/>
        <label>2</label>
    </ligand>
</feature>
<feature type="binding site" evidence="9">
    <location>
        <position position="281"/>
    </location>
    <ligand>
        <name>Ca(2+)</name>
        <dbReference type="ChEBI" id="CHEBI:29108"/>
        <label>2</label>
    </ligand>
</feature>
<feature type="signal peptide" evidence="12">
    <location>
        <begin position="1"/>
        <end position="23"/>
    </location>
</feature>
<dbReference type="GO" id="GO:0000302">
    <property type="term" value="P:response to reactive oxygen species"/>
    <property type="evidence" value="ECO:0007669"/>
    <property type="project" value="TreeGrafter"/>
</dbReference>
<evidence type="ECO:0000256" key="2">
    <source>
        <dbReference type="ARBA" id="ARBA00022559"/>
    </source>
</evidence>
<dbReference type="PANTHER" id="PTHR31356">
    <property type="entry name" value="THYLAKOID LUMENAL 29 KDA PROTEIN, CHLOROPLASTIC-RELATED"/>
    <property type="match status" value="1"/>
</dbReference>
<evidence type="ECO:0000256" key="3">
    <source>
        <dbReference type="ARBA" id="ARBA00022617"/>
    </source>
</evidence>
<evidence type="ECO:0000259" key="13">
    <source>
        <dbReference type="PROSITE" id="PS50873"/>
    </source>
</evidence>
<comment type="cofactor">
    <cofactor evidence="9">
        <name>heme b</name>
        <dbReference type="ChEBI" id="CHEBI:60344"/>
    </cofactor>
    <text evidence="9">Binds 1 heme b (iron(II)-protoporphyrin IX) group per subunit.</text>
</comment>
<feature type="active site" description="Proton acceptor" evidence="8">
    <location>
        <position position="140"/>
    </location>
</feature>
<feature type="binding site" evidence="9">
    <location>
        <position position="155"/>
    </location>
    <ligand>
        <name>Ca(2+)</name>
        <dbReference type="ChEBI" id="CHEBI:29108"/>
        <label>1</label>
    </ligand>
</feature>
<evidence type="ECO:0000256" key="12">
    <source>
        <dbReference type="RuleBase" id="RU363051"/>
    </source>
</evidence>
<feature type="chain" id="PRO_5007948523" description="Peroxidase" evidence="12">
    <location>
        <begin position="24"/>
        <end position="376"/>
    </location>
</feature>
<proteinExistence type="inferred from homology"/>
<dbReference type="InterPro" id="IPR010255">
    <property type="entry name" value="Haem_peroxidase_sf"/>
</dbReference>
<feature type="binding site" evidence="9">
    <location>
        <position position="141"/>
    </location>
    <ligand>
        <name>Ca(2+)</name>
        <dbReference type="ChEBI" id="CHEBI:29108"/>
        <label>1</label>
    </ligand>
</feature>
<keyword evidence="3 9" id="KW-0349">Heme</keyword>
<dbReference type="STRING" id="100816.A0A175W2Z7"/>
<feature type="binding site" evidence="9">
    <location>
        <position position="283"/>
    </location>
    <ligand>
        <name>Ca(2+)</name>
        <dbReference type="ChEBI" id="CHEBI:29108"/>
        <label>2</label>
    </ligand>
</feature>
<keyword evidence="5 12" id="KW-0560">Oxidoreductase</keyword>
<evidence type="ECO:0000256" key="1">
    <source>
        <dbReference type="ARBA" id="ARBA00006089"/>
    </source>
</evidence>
<feature type="binding site" evidence="9">
    <location>
        <position position="153"/>
    </location>
    <ligand>
        <name>Ca(2+)</name>
        <dbReference type="ChEBI" id="CHEBI:29108"/>
        <label>1</label>
    </ligand>
</feature>
<comment type="similarity">
    <text evidence="1 12">Belongs to the peroxidase family. Ligninase subfamily.</text>
</comment>
<dbReference type="Gene3D" id="1.10.520.10">
    <property type="match status" value="1"/>
</dbReference>
<dbReference type="Gene3D" id="1.10.420.10">
    <property type="entry name" value="Peroxidase, domain 2"/>
    <property type="match status" value="1"/>
</dbReference>
<feature type="domain" description="Plant heme peroxidase family profile" evidence="13">
    <location>
        <begin position="194"/>
        <end position="264"/>
    </location>
</feature>
<dbReference type="EC" id="1.11.1.-" evidence="12"/>
<dbReference type="Pfam" id="PF00141">
    <property type="entry name" value="peroxidase"/>
    <property type="match status" value="1"/>
</dbReference>
<dbReference type="PRINTS" id="PR00462">
    <property type="entry name" value="LIGNINASE"/>
</dbReference>
<name>A0A175W2Z7_9PEZI</name>
<keyword evidence="7" id="KW-0325">Glycoprotein</keyword>
<feature type="binding site" evidence="9">
    <location>
        <position position="264"/>
    </location>
    <ligand>
        <name>Ca(2+)</name>
        <dbReference type="ChEBI" id="CHEBI:29108"/>
        <label>2</label>
    </ligand>
</feature>
<dbReference type="AlphaFoldDB" id="A0A175W2Z7"/>
<evidence type="ECO:0000256" key="11">
    <source>
        <dbReference type="PIRSR" id="PIRSR601621-4"/>
    </source>
</evidence>
<dbReference type="EMBL" id="LCTW02000132">
    <property type="protein sequence ID" value="KXX78118.1"/>
    <property type="molecule type" value="Genomic_DNA"/>
</dbReference>
<gene>
    <name evidence="14" type="ORF">MMYC01_205086</name>
</gene>
<evidence type="ECO:0000256" key="8">
    <source>
        <dbReference type="PIRSR" id="PIRSR601621-1"/>
    </source>
</evidence>
<dbReference type="GO" id="GO:0046872">
    <property type="term" value="F:metal ion binding"/>
    <property type="evidence" value="ECO:0007669"/>
    <property type="project" value="UniProtKB-UniRule"/>
</dbReference>
<dbReference type="FunFam" id="1.10.520.10:FF:000021">
    <property type="entry name" value="Peroxidase"/>
    <property type="match status" value="1"/>
</dbReference>
<feature type="disulfide bond" evidence="11">
    <location>
        <begin position="127"/>
        <end position="208"/>
    </location>
</feature>
<evidence type="ECO:0000256" key="9">
    <source>
        <dbReference type="PIRSR" id="PIRSR601621-2"/>
    </source>
</evidence>
<sequence>MEIKTNAVAVLATLLVQPGRALAHGGMHHVFEGLSTMVKRQDLPIPVTELLADLKTLPDDALSPAGWTIKNILLINRTAILPQDLATVYTAPGPLDTEDCRSETCCVWKYIADEMATAFTNTSTGECNGLARQAIRLGFHDAASWSKTAGGGGADGSIILADEWKRKENLGLEDIAAQMKAWYRKWHGHGAGMADLIQMSANVAAVSCPLGPRTRSFVGRNDSSIPSQEGRLPEVTDDAETLVALFEDKTVVLGELIALIGAHTTSRQRFVDPSKPDAPQDTTPGVWDVLWYNETISGSPSPDIFIFQSDLALAQHAGSEAFWAVFANPVNNQGAWNNGYAGAYVRLRVLGVKHINNLIECTGVLPLPISEFPGSS</sequence>
<dbReference type="PROSITE" id="PS50873">
    <property type="entry name" value="PEROXIDASE_4"/>
    <property type="match status" value="1"/>
</dbReference>
<evidence type="ECO:0000256" key="10">
    <source>
        <dbReference type="PIRSR" id="PIRSR601621-3"/>
    </source>
</evidence>
<feature type="site" description="Transition state stabilizer" evidence="10">
    <location>
        <position position="136"/>
    </location>
</feature>
<dbReference type="PANTHER" id="PTHR31356:SF66">
    <property type="entry name" value="CATALASE-PEROXIDASE"/>
    <property type="match status" value="1"/>
</dbReference>
<dbReference type="PROSITE" id="PS00436">
    <property type="entry name" value="PEROXIDASE_2"/>
    <property type="match status" value="1"/>
</dbReference>
<dbReference type="VEuPathDB" id="FungiDB:MMYC01_205086"/>
<dbReference type="SUPFAM" id="SSF48113">
    <property type="entry name" value="Heme-dependent peroxidases"/>
    <property type="match status" value="1"/>
</dbReference>